<protein>
    <recommendedName>
        <fullName evidence="13">NTR domain-containing protein</fullName>
    </recommendedName>
</protein>
<comment type="similarity">
    <text evidence="2">Belongs to the protease inhibitor I39 (alpha-2-macroglobulin) family.</text>
</comment>
<dbReference type="Gene3D" id="2.60.40.1930">
    <property type="match status" value="2"/>
</dbReference>
<reference evidence="11" key="2">
    <citation type="submission" date="2025-09" db="UniProtKB">
        <authorList>
            <consortium name="Ensembl"/>
        </authorList>
    </citation>
    <scope>IDENTIFICATION</scope>
</reference>
<evidence type="ECO:0000313" key="12">
    <source>
        <dbReference type="Proteomes" id="UP000264820"/>
    </source>
</evidence>
<dbReference type="Proteomes" id="UP000264820">
    <property type="component" value="Unplaced"/>
</dbReference>
<dbReference type="Gene3D" id="2.60.40.1940">
    <property type="match status" value="1"/>
</dbReference>
<evidence type="ECO:0000259" key="9">
    <source>
        <dbReference type="SMART" id="SM01359"/>
    </source>
</evidence>
<dbReference type="FunFam" id="2.60.40.1930:FF:000001">
    <property type="entry name" value="CD109 isoform 3"/>
    <property type="match status" value="1"/>
</dbReference>
<dbReference type="GO" id="GO:0004867">
    <property type="term" value="F:serine-type endopeptidase inhibitor activity"/>
    <property type="evidence" value="ECO:0007669"/>
    <property type="project" value="UniProtKB-KW"/>
</dbReference>
<dbReference type="Pfam" id="PF00207">
    <property type="entry name" value="A2M"/>
    <property type="match status" value="1"/>
</dbReference>
<evidence type="ECO:0000256" key="2">
    <source>
        <dbReference type="ARBA" id="ARBA00010952"/>
    </source>
</evidence>
<dbReference type="GeneTree" id="ENSGT00940000166660"/>
<dbReference type="InterPro" id="IPR040839">
    <property type="entry name" value="MG4"/>
</dbReference>
<keyword evidence="3" id="KW-0964">Secreted</keyword>
<dbReference type="PANTHER" id="PTHR11412:SF160">
    <property type="entry name" value="ALPHA-2-MACROGLOBULIN-LIKE PROTEIN 1"/>
    <property type="match status" value="1"/>
</dbReference>
<dbReference type="InterPro" id="IPR011626">
    <property type="entry name" value="Alpha-macroglobulin_TED"/>
</dbReference>
<dbReference type="GO" id="GO:0007399">
    <property type="term" value="P:nervous system development"/>
    <property type="evidence" value="ECO:0007669"/>
    <property type="project" value="UniProtKB-ARBA"/>
</dbReference>
<dbReference type="Pfam" id="PF07678">
    <property type="entry name" value="TED_complement"/>
    <property type="match status" value="1"/>
</dbReference>
<dbReference type="Pfam" id="PF07703">
    <property type="entry name" value="A2M_BRD"/>
    <property type="match status" value="1"/>
</dbReference>
<evidence type="ECO:0000256" key="6">
    <source>
        <dbReference type="ARBA" id="ARBA00022900"/>
    </source>
</evidence>
<dbReference type="Pfam" id="PF17791">
    <property type="entry name" value="MG3"/>
    <property type="match status" value="1"/>
</dbReference>
<evidence type="ECO:0000256" key="7">
    <source>
        <dbReference type="ARBA" id="ARBA00023157"/>
    </source>
</evidence>
<organism evidence="11 12">
    <name type="scientific">Hippocampus comes</name>
    <name type="common">Tiger tail seahorse</name>
    <dbReference type="NCBI Taxonomy" id="109280"/>
    <lineage>
        <taxon>Eukaryota</taxon>
        <taxon>Metazoa</taxon>
        <taxon>Chordata</taxon>
        <taxon>Craniata</taxon>
        <taxon>Vertebrata</taxon>
        <taxon>Euteleostomi</taxon>
        <taxon>Actinopterygii</taxon>
        <taxon>Neopterygii</taxon>
        <taxon>Teleostei</taxon>
        <taxon>Neoteleostei</taxon>
        <taxon>Acanthomorphata</taxon>
        <taxon>Syngnathiaria</taxon>
        <taxon>Syngnathiformes</taxon>
        <taxon>Syngnathoidei</taxon>
        <taxon>Syngnathidae</taxon>
        <taxon>Hippocampus</taxon>
    </lineage>
</organism>
<evidence type="ECO:0000256" key="8">
    <source>
        <dbReference type="ARBA" id="ARBA00023180"/>
    </source>
</evidence>
<dbReference type="Pfam" id="PF17789">
    <property type="entry name" value="MG4"/>
    <property type="match status" value="1"/>
</dbReference>
<keyword evidence="8" id="KW-0325">Glycoprotein</keyword>
<sequence>IFAVTVSSQVRGGSQETLCALIQGPTEPVALTITLDTKSNSTVILEKDVNQDLYHCLKFQVRCHRPKCKFTSRPKTKILIQPPAFIHIVQTDKPIYKPGQTVQFRIVSMDSNFIPVDRLDPNSNRIAQWLDKFVSAGILDLSHPMIEEATQGTYVITATTDKGEKISHSFDIKEYVLPKFEVTVDLPSVISILDREVTFKICGKYTYGKPVVGSVKAEFCRNAVRYSWQLILSVSSCNSTNCIRQKIVTLFQTDRSGCAIETVSMADFDLNMYMYEDNFVVDAELEEGGTGVMLKGTGRARFSAVVRTVTFEDVPKAYKPGIAFQGKVKMTGPDNKPVANESVYLFSPNSITLTLITNSEGMASFTLDTSKWSGYVSLKAMSKLDDDNELYIPAIRKPEYRAAYHGVPVFYSRSKSFLKLMQVSGKISCDKDAVLRARYIIQGEELKEGQMTLDFFYLVMSKGTVVQHGHLPVAVTVGEVTIPLHQVIALAPFAQVVIYTVLPGGEAVADSQDFPIELCLKNKVSLEFPSVQELPAEKTTLKLQAQPGSLCSVRAIDQSILLLQSERELTVDSVYDQLPLQKLMGYPYEIEDFEPFPCFPRPIPFPEEEILVARQRKRSLYYGPTTQKNDVYSIFKEIGVKLVTNSDVKKPYDCLHRYPYFSEGGLATVKNFISHYISILEHELLEDKEETLRTFFPETWIWDLVSVGDAGTVNVEKTVPDTITQWAAGAFCVSSVGFGVAPTTALTVFQPFFVSLTLPYSVIRGEMFTLKATVFNYLSKCIMVKVTLAQSDTYTFKNCDDCQYTMCLCNEETRTFTWIVTPTALGKIDLKVSAEAMRTRFLCGNEVASVPDVGRIDTVVRSLLVEVSSCQITHSRILFASSLLPEGPAEKNISLTLPQVFVPGSVRATVSVLGDLMGRAMKNLDQLLAMPYGCGEQNMLLFAPNIFILNYLKSTGQLTSEILDKATRFLESGYQRELTYKHDDGSYSAFGKSDASGNTWLTTFVMKSFGEAKDYIFVDPKHIFDAKKWLYSKQGSDGCIQSVGRLFHNGMKSTDCNHYILSYIVKCPLLTWRDPVIQRCLGCLKEAAGQMDNLYTTALMSYTFTLARDEEMRVKLITYLHQKSSTMGGTRHWHREGISGKGVDSLEVEITSYVLLALLSGPALPDFGLDYSSGIVRWLTQQQNPYGGFSSTQDTVVALQALAKYAAATYSVGGRTVVTVTSLGGLNKEFIVDQSNRLLYQEEELSEVPGEYTVRAEGQSCVLAQISMHYNIPPPPDFSAFEITADAISKCSSSKPRLHLSVHVSYKGRREETNMVIINIRLLSGHILEQSSLEIVNSDFFCSPLKYWCVTCYHLNYADGA</sequence>
<dbReference type="SUPFAM" id="SSF48239">
    <property type="entry name" value="Terpenoid cyclases/Protein prenyltransferases"/>
    <property type="match status" value="1"/>
</dbReference>
<evidence type="ECO:0008006" key="13">
    <source>
        <dbReference type="Google" id="ProtNLM"/>
    </source>
</evidence>
<dbReference type="Gene3D" id="2.60.40.690">
    <property type="entry name" value="Alpha-macroglobulin, receptor-binding domain"/>
    <property type="match status" value="1"/>
</dbReference>
<dbReference type="SMART" id="SM01419">
    <property type="entry name" value="Thiol-ester_cl"/>
    <property type="match status" value="1"/>
</dbReference>
<dbReference type="InterPro" id="IPR047565">
    <property type="entry name" value="Alpha-macroglob_thiol-ester_cl"/>
</dbReference>
<reference evidence="11" key="1">
    <citation type="submission" date="2025-08" db="UniProtKB">
        <authorList>
            <consortium name="Ensembl"/>
        </authorList>
    </citation>
    <scope>IDENTIFICATION</scope>
</reference>
<dbReference type="InterPro" id="IPR011625">
    <property type="entry name" value="A2M_N_BRD"/>
</dbReference>
<dbReference type="Pfam" id="PF01835">
    <property type="entry name" value="MG2"/>
    <property type="match status" value="1"/>
</dbReference>
<dbReference type="InterPro" id="IPR013783">
    <property type="entry name" value="Ig-like_fold"/>
</dbReference>
<keyword evidence="5" id="KW-0732">Signal</keyword>
<feature type="domain" description="Alpha-2-macroglobulin bait region" evidence="9">
    <location>
        <begin position="418"/>
        <end position="563"/>
    </location>
</feature>
<dbReference type="GO" id="GO:0005615">
    <property type="term" value="C:extracellular space"/>
    <property type="evidence" value="ECO:0007669"/>
    <property type="project" value="InterPro"/>
</dbReference>
<evidence type="ECO:0000256" key="1">
    <source>
        <dbReference type="ARBA" id="ARBA00004613"/>
    </source>
</evidence>
<dbReference type="SUPFAM" id="SSF49410">
    <property type="entry name" value="Alpha-macroglobulin receptor domain"/>
    <property type="match status" value="1"/>
</dbReference>
<dbReference type="Gene3D" id="1.50.10.20">
    <property type="match status" value="1"/>
</dbReference>
<dbReference type="InterPro" id="IPR001599">
    <property type="entry name" value="Macroglobln_a2"/>
</dbReference>
<dbReference type="InterPro" id="IPR041555">
    <property type="entry name" value="MG3"/>
</dbReference>
<dbReference type="InterPro" id="IPR036595">
    <property type="entry name" value="A-macroglobulin_rcpt-bd_sf"/>
</dbReference>
<proteinExistence type="inferred from homology"/>
<keyword evidence="6" id="KW-0722">Serine protease inhibitor</keyword>
<evidence type="ECO:0000256" key="4">
    <source>
        <dbReference type="ARBA" id="ARBA00022690"/>
    </source>
</evidence>
<dbReference type="OMA" id="DIMITEI"/>
<dbReference type="FunFam" id="1.50.10.20:FF:000001">
    <property type="entry name" value="CD109 isoform 1"/>
    <property type="match status" value="1"/>
</dbReference>
<dbReference type="InterPro" id="IPR008930">
    <property type="entry name" value="Terpenoid_cyclase/PrenylTrfase"/>
</dbReference>
<dbReference type="PANTHER" id="PTHR11412">
    <property type="entry name" value="MACROGLOBULIN / COMPLEMENT"/>
    <property type="match status" value="1"/>
</dbReference>
<evidence type="ECO:0000256" key="3">
    <source>
        <dbReference type="ARBA" id="ARBA00022525"/>
    </source>
</evidence>
<dbReference type="SMART" id="SM01360">
    <property type="entry name" value="A2M"/>
    <property type="match status" value="1"/>
</dbReference>
<dbReference type="STRING" id="109280.ENSHCOP00000024402"/>
<evidence type="ECO:0000256" key="5">
    <source>
        <dbReference type="ARBA" id="ARBA00022729"/>
    </source>
</evidence>
<dbReference type="SMART" id="SM01359">
    <property type="entry name" value="A2M_N_2"/>
    <property type="match status" value="1"/>
</dbReference>
<dbReference type="InterPro" id="IPR002890">
    <property type="entry name" value="MG2"/>
</dbReference>
<feature type="domain" description="Alpha-2-macroglobulin" evidence="10">
    <location>
        <begin position="699"/>
        <end position="788"/>
    </location>
</feature>
<evidence type="ECO:0000259" key="10">
    <source>
        <dbReference type="SMART" id="SM01360"/>
    </source>
</evidence>
<name>A0A3Q2YZB5_HIPCM</name>
<comment type="subcellular location">
    <subcellularLocation>
        <location evidence="1">Secreted</location>
    </subcellularLocation>
</comment>
<dbReference type="Gene3D" id="2.20.130.20">
    <property type="match status" value="1"/>
</dbReference>
<dbReference type="Gene3D" id="2.60.40.10">
    <property type="entry name" value="Immunoglobulins"/>
    <property type="match status" value="2"/>
</dbReference>
<dbReference type="InterPro" id="IPR014756">
    <property type="entry name" value="Ig_E-set"/>
</dbReference>
<dbReference type="SUPFAM" id="SSF81296">
    <property type="entry name" value="E set domains"/>
    <property type="match status" value="1"/>
</dbReference>
<dbReference type="InterPro" id="IPR050473">
    <property type="entry name" value="A2M/Complement_sys"/>
</dbReference>
<dbReference type="InterPro" id="IPR019742">
    <property type="entry name" value="MacrogloblnA2_CS"/>
</dbReference>
<keyword evidence="12" id="KW-1185">Reference proteome</keyword>
<dbReference type="Gene3D" id="6.20.50.160">
    <property type="match status" value="1"/>
</dbReference>
<dbReference type="InterPro" id="IPR041813">
    <property type="entry name" value="A2M_TED"/>
</dbReference>
<dbReference type="CDD" id="cd02897">
    <property type="entry name" value="A2M_2"/>
    <property type="match status" value="1"/>
</dbReference>
<keyword evidence="7" id="KW-1015">Disulfide bond</keyword>
<accession>A0A3Q2YZB5</accession>
<evidence type="ECO:0000313" key="11">
    <source>
        <dbReference type="Ensembl" id="ENSHCOP00000024402.1"/>
    </source>
</evidence>
<keyword evidence="4" id="KW-0646">Protease inhibitor</keyword>
<dbReference type="Gene3D" id="2.60.120.1540">
    <property type="match status" value="1"/>
</dbReference>
<dbReference type="PROSITE" id="PS00477">
    <property type="entry name" value="ALPHA_2_MACROGLOBULIN"/>
    <property type="match status" value="1"/>
</dbReference>
<dbReference type="Ensembl" id="ENSHCOT00000017565.1">
    <property type="protein sequence ID" value="ENSHCOP00000024402.1"/>
    <property type="gene ID" value="ENSHCOG00000013871.1"/>
</dbReference>